<dbReference type="InterPro" id="IPR023213">
    <property type="entry name" value="CAT-like_dom_sf"/>
</dbReference>
<gene>
    <name evidence="4" type="ORF">ACJRO7_023697</name>
</gene>
<dbReference type="PANTHER" id="PTHR31623">
    <property type="entry name" value="F21J9.9"/>
    <property type="match status" value="1"/>
</dbReference>
<accession>A0ABD3K641</accession>
<dbReference type="PANTHER" id="PTHR31623:SF110">
    <property type="entry name" value="VINORINE SYNTHASE-LIKE"/>
    <property type="match status" value="1"/>
</dbReference>
<dbReference type="Gene3D" id="3.30.559.10">
    <property type="entry name" value="Chloramphenicol acetyltransferase-like domain"/>
    <property type="match status" value="2"/>
</dbReference>
<evidence type="ECO:0000256" key="2">
    <source>
        <dbReference type="ARBA" id="ARBA00022679"/>
    </source>
</evidence>
<comment type="similarity">
    <text evidence="1">Belongs to the plant acyltransferase family.</text>
</comment>
<dbReference type="Pfam" id="PF02458">
    <property type="entry name" value="Transferase"/>
    <property type="match status" value="1"/>
</dbReference>
<comment type="caution">
    <text evidence="4">The sequence shown here is derived from an EMBL/GenBank/DDBJ whole genome shotgun (WGS) entry which is preliminary data.</text>
</comment>
<evidence type="ECO:0000256" key="3">
    <source>
        <dbReference type="ARBA" id="ARBA00023315"/>
    </source>
</evidence>
<keyword evidence="2" id="KW-0808">Transferase</keyword>
<reference evidence="4 5" key="1">
    <citation type="submission" date="2024-11" db="EMBL/GenBank/DDBJ databases">
        <title>Chromosome-level genome assembly of Eucalyptus globulus Labill. provides insights into its genome evolution.</title>
        <authorList>
            <person name="Li X."/>
        </authorList>
    </citation>
    <scope>NUCLEOTIDE SEQUENCE [LARGE SCALE GENOMIC DNA]</scope>
    <source>
        <strain evidence="4">CL2024</strain>
        <tissue evidence="4">Fresh tender leaves</tissue>
    </source>
</reference>
<name>A0ABD3K641_EUCGL</name>
<dbReference type="Proteomes" id="UP001634007">
    <property type="component" value="Unassembled WGS sequence"/>
</dbReference>
<dbReference type="AlphaFoldDB" id="A0ABD3K641"/>
<evidence type="ECO:0000313" key="4">
    <source>
        <dbReference type="EMBL" id="KAL3734382.1"/>
    </source>
</evidence>
<dbReference type="EMBL" id="JBJKBG010000006">
    <property type="protein sequence ID" value="KAL3734382.1"/>
    <property type="molecule type" value="Genomic_DNA"/>
</dbReference>
<proteinExistence type="inferred from homology"/>
<keyword evidence="3" id="KW-0012">Acyltransferase</keyword>
<evidence type="ECO:0000256" key="1">
    <source>
        <dbReference type="ARBA" id="ARBA00009861"/>
    </source>
</evidence>
<organism evidence="4 5">
    <name type="scientific">Eucalyptus globulus</name>
    <name type="common">Tasmanian blue gum</name>
    <dbReference type="NCBI Taxonomy" id="34317"/>
    <lineage>
        <taxon>Eukaryota</taxon>
        <taxon>Viridiplantae</taxon>
        <taxon>Streptophyta</taxon>
        <taxon>Embryophyta</taxon>
        <taxon>Tracheophyta</taxon>
        <taxon>Spermatophyta</taxon>
        <taxon>Magnoliopsida</taxon>
        <taxon>eudicotyledons</taxon>
        <taxon>Gunneridae</taxon>
        <taxon>Pentapetalae</taxon>
        <taxon>rosids</taxon>
        <taxon>malvids</taxon>
        <taxon>Myrtales</taxon>
        <taxon>Myrtaceae</taxon>
        <taxon>Myrtoideae</taxon>
        <taxon>Eucalypteae</taxon>
        <taxon>Eucalyptus</taxon>
    </lineage>
</organism>
<dbReference type="GO" id="GO:0016746">
    <property type="term" value="F:acyltransferase activity"/>
    <property type="evidence" value="ECO:0007669"/>
    <property type="project" value="UniProtKB-KW"/>
</dbReference>
<keyword evidence="5" id="KW-1185">Reference proteome</keyword>
<sequence length="457" mass="49878">MEVIITSREHIKPSSPTPPHLRTYKLCLLDQLIPSPYGPVILFFSPDARLGRSDVPAKLELLKRSLSTTLARFYPLAGNLKDELTIDCDDEGAYYAEARVDCSLSEFLAHPDLLLLCKFLPIDLVQKETYSGTRAANIQVNIFECGGIAIGICITHKILDGAAFGTFLKGWSAASRGDEAVIPDFSAASLFPTEDLWLRETSAVAWGSSLKKGKPITRRFLFDASAIATLKAKAKGSDSKCPTSVESVSAFIWQRCMAAATERRNGIQRPSILTNLVNLRKRIEPPLSDCSLGNILWISSAKSASNMDRSLRALVNEVKRSISRIDSHFVEQLRGANRSSRIMESLKEMSSAGASEDGADHLGISSWCKLGFNEVDFGWGKPVWVSSYGVSGPVFVNLMILANTRDGDGIEAWVTLDEAEMAVLEGDGELRTLASMDPSPLTLANGYVAKSPQYPPL</sequence>
<evidence type="ECO:0000313" key="5">
    <source>
        <dbReference type="Proteomes" id="UP001634007"/>
    </source>
</evidence>
<protein>
    <submittedName>
        <fullName evidence="4">Uncharacterized protein</fullName>
    </submittedName>
</protein>